<keyword evidence="2" id="KW-1185">Reference proteome</keyword>
<evidence type="ECO:0000313" key="1">
    <source>
        <dbReference type="EMBL" id="EGG00030.1"/>
    </source>
</evidence>
<accession>F4S5I6</accession>
<dbReference type="KEGG" id="mlr:MELLADRAFT_68084"/>
<dbReference type="HOGENOM" id="CLU_1034702_0_0_1"/>
<name>F4S5I6_MELLP</name>
<dbReference type="InParanoid" id="F4S5I6"/>
<gene>
    <name evidence="1" type="ORF">MELLADRAFT_68084</name>
</gene>
<organism evidence="2">
    <name type="scientific">Melampsora larici-populina (strain 98AG31 / pathotype 3-4-7)</name>
    <name type="common">Poplar leaf rust fungus</name>
    <dbReference type="NCBI Taxonomy" id="747676"/>
    <lineage>
        <taxon>Eukaryota</taxon>
        <taxon>Fungi</taxon>
        <taxon>Dikarya</taxon>
        <taxon>Basidiomycota</taxon>
        <taxon>Pucciniomycotina</taxon>
        <taxon>Pucciniomycetes</taxon>
        <taxon>Pucciniales</taxon>
        <taxon>Melampsoraceae</taxon>
        <taxon>Melampsora</taxon>
    </lineage>
</organism>
<evidence type="ECO:0000313" key="2">
    <source>
        <dbReference type="Proteomes" id="UP000001072"/>
    </source>
</evidence>
<reference evidence="2" key="1">
    <citation type="journal article" date="2011" name="Proc. Natl. Acad. Sci. U.S.A.">
        <title>Obligate biotrophy features unraveled by the genomic analysis of rust fungi.</title>
        <authorList>
            <person name="Duplessis S."/>
            <person name="Cuomo C.A."/>
            <person name="Lin Y.-C."/>
            <person name="Aerts A."/>
            <person name="Tisserant E."/>
            <person name="Veneault-Fourrey C."/>
            <person name="Joly D.L."/>
            <person name="Hacquard S."/>
            <person name="Amselem J."/>
            <person name="Cantarel B.L."/>
            <person name="Chiu R."/>
            <person name="Coutinho P.M."/>
            <person name="Feau N."/>
            <person name="Field M."/>
            <person name="Frey P."/>
            <person name="Gelhaye E."/>
            <person name="Goldberg J."/>
            <person name="Grabherr M.G."/>
            <person name="Kodira C.D."/>
            <person name="Kohler A."/>
            <person name="Kuees U."/>
            <person name="Lindquist E.A."/>
            <person name="Lucas S.M."/>
            <person name="Mago R."/>
            <person name="Mauceli E."/>
            <person name="Morin E."/>
            <person name="Murat C."/>
            <person name="Pangilinan J.L."/>
            <person name="Park R."/>
            <person name="Pearson M."/>
            <person name="Quesneville H."/>
            <person name="Rouhier N."/>
            <person name="Sakthikumar S."/>
            <person name="Salamov A.A."/>
            <person name="Schmutz J."/>
            <person name="Selles B."/>
            <person name="Shapiro H."/>
            <person name="Tanguay P."/>
            <person name="Tuskan G.A."/>
            <person name="Henrissat B."/>
            <person name="Van de Peer Y."/>
            <person name="Rouze P."/>
            <person name="Ellis J.G."/>
            <person name="Dodds P.N."/>
            <person name="Schein J.E."/>
            <person name="Zhong S."/>
            <person name="Hamelin R.C."/>
            <person name="Grigoriev I.V."/>
            <person name="Szabo L.J."/>
            <person name="Martin F."/>
        </authorList>
    </citation>
    <scope>NUCLEOTIDE SEQUENCE [LARGE SCALE GENOMIC DNA]</scope>
    <source>
        <strain evidence="2">98AG31 / pathotype 3-4-7</strain>
    </source>
</reference>
<proteinExistence type="predicted"/>
<dbReference type="EMBL" id="GL883151">
    <property type="protein sequence ID" value="EGG00030.1"/>
    <property type="molecule type" value="Genomic_DNA"/>
</dbReference>
<protein>
    <submittedName>
        <fullName evidence="1">Uncharacterized protein</fullName>
    </submittedName>
</protein>
<dbReference type="AlphaFoldDB" id="F4S5I6"/>
<dbReference type="VEuPathDB" id="FungiDB:MELLADRAFT_68084"/>
<dbReference type="GeneID" id="18930964"/>
<dbReference type="RefSeq" id="XP_007416628.1">
    <property type="nucleotide sequence ID" value="XM_007416566.1"/>
</dbReference>
<dbReference type="Proteomes" id="UP000001072">
    <property type="component" value="Unassembled WGS sequence"/>
</dbReference>
<sequence>MGLPQQASHRSSPKITAAALLQRHLPAEPTAEEVEHWASYAAKQTQYLDVNIQAKMDEIFAKNPSATELEIVFRDEEKEKKLVSTPGGGEKLVMKKHTEREKLALKNIKKKLCDKRAAAVEPYFRNFSGPIKVLLKSQEVHSDTEMDPEKPGKFRKIKLNWRTPQLDELIQLADKAAPNWEGTKKQNDKLMEFFQSRGPYSPNVPDPEDQLPPKTLPKCLIKPEILAKGIDAITIDSLELSNTQVDLQSAIDILKQKLGKGNAMTISSS</sequence>